<sequence length="208" mass="23247">MNVIFASILLIAGLTSVEPHGYLKSPLARTSIFREPRFNTTMPYWWDDTGVWCGNDPQDLQYSTCGRCGDAQRGTTANQGGYYDKGVITATYESGSRITVTVDITAAHYGFFALELCPQQFETDGCFEKLSIFSGSRIRRKGTICVGIDSQEITANVQLPAGVTCKRCTLRWTYRTSYGEVQGDPDWDPCFNRKPAQTFRNCADIEIK</sequence>
<feature type="domain" description="Chitin-binding type-4" evidence="2">
    <location>
        <begin position="20"/>
        <end position="205"/>
    </location>
</feature>
<keyword evidence="1" id="KW-0732">Signal</keyword>
<dbReference type="EMBL" id="WJQU01000003">
    <property type="protein sequence ID" value="KAJ6640199.1"/>
    <property type="molecule type" value="Genomic_DNA"/>
</dbReference>
<dbReference type="OrthoDB" id="2342176at2759"/>
<dbReference type="InterPro" id="IPR004302">
    <property type="entry name" value="Cellulose/chitin-bd_N"/>
</dbReference>
<accession>A0A9Q0MZ90</accession>
<dbReference type="Proteomes" id="UP001151699">
    <property type="component" value="Chromosome X"/>
</dbReference>
<evidence type="ECO:0000256" key="1">
    <source>
        <dbReference type="SAM" id="SignalP"/>
    </source>
</evidence>
<evidence type="ECO:0000313" key="4">
    <source>
        <dbReference type="Proteomes" id="UP001151699"/>
    </source>
</evidence>
<evidence type="ECO:0000259" key="2">
    <source>
        <dbReference type="Pfam" id="PF03067"/>
    </source>
</evidence>
<feature type="signal peptide" evidence="1">
    <location>
        <begin position="1"/>
        <end position="19"/>
    </location>
</feature>
<proteinExistence type="predicted"/>
<name>A0A9Q0MZ90_9DIPT</name>
<feature type="chain" id="PRO_5040197296" description="Chitin-binding type-4 domain-containing protein" evidence="1">
    <location>
        <begin position="20"/>
        <end position="208"/>
    </location>
</feature>
<dbReference type="AlphaFoldDB" id="A0A9Q0MZ90"/>
<dbReference type="Pfam" id="PF03067">
    <property type="entry name" value="LPMO_10"/>
    <property type="match status" value="1"/>
</dbReference>
<evidence type="ECO:0000313" key="3">
    <source>
        <dbReference type="EMBL" id="KAJ6640199.1"/>
    </source>
</evidence>
<organism evidence="3 4">
    <name type="scientific">Pseudolycoriella hygida</name>
    <dbReference type="NCBI Taxonomy" id="35572"/>
    <lineage>
        <taxon>Eukaryota</taxon>
        <taxon>Metazoa</taxon>
        <taxon>Ecdysozoa</taxon>
        <taxon>Arthropoda</taxon>
        <taxon>Hexapoda</taxon>
        <taxon>Insecta</taxon>
        <taxon>Pterygota</taxon>
        <taxon>Neoptera</taxon>
        <taxon>Endopterygota</taxon>
        <taxon>Diptera</taxon>
        <taxon>Nematocera</taxon>
        <taxon>Sciaroidea</taxon>
        <taxon>Sciaridae</taxon>
        <taxon>Pseudolycoriella</taxon>
    </lineage>
</organism>
<protein>
    <recommendedName>
        <fullName evidence="2">Chitin-binding type-4 domain-containing protein</fullName>
    </recommendedName>
</protein>
<reference evidence="3" key="1">
    <citation type="submission" date="2022-07" db="EMBL/GenBank/DDBJ databases">
        <authorList>
            <person name="Trinca V."/>
            <person name="Uliana J.V.C."/>
            <person name="Torres T.T."/>
            <person name="Ward R.J."/>
            <person name="Monesi N."/>
        </authorList>
    </citation>
    <scope>NUCLEOTIDE SEQUENCE</scope>
    <source>
        <strain evidence="3">HSMRA1968</strain>
        <tissue evidence="3">Whole embryos</tissue>
    </source>
</reference>
<keyword evidence="4" id="KW-1185">Reference proteome</keyword>
<gene>
    <name evidence="3" type="ORF">Bhyg_12948</name>
</gene>
<comment type="caution">
    <text evidence="3">The sequence shown here is derived from an EMBL/GenBank/DDBJ whole genome shotgun (WGS) entry which is preliminary data.</text>
</comment>